<dbReference type="SUPFAM" id="SSF52540">
    <property type="entry name" value="P-loop containing nucleoside triphosphate hydrolases"/>
    <property type="match status" value="1"/>
</dbReference>
<organism evidence="2">
    <name type="scientific">Trichuris suis</name>
    <name type="common">pig whipworm</name>
    <dbReference type="NCBI Taxonomy" id="68888"/>
    <lineage>
        <taxon>Eukaryota</taxon>
        <taxon>Metazoa</taxon>
        <taxon>Ecdysozoa</taxon>
        <taxon>Nematoda</taxon>
        <taxon>Enoplea</taxon>
        <taxon>Dorylaimia</taxon>
        <taxon>Trichinellida</taxon>
        <taxon>Trichuridae</taxon>
        <taxon>Trichuris</taxon>
    </lineage>
</organism>
<accession>A0A085MXP8</accession>
<dbReference type="EMBL" id="KL367604">
    <property type="protein sequence ID" value="KFD61994.1"/>
    <property type="molecule type" value="Genomic_DNA"/>
</dbReference>
<evidence type="ECO:0000313" key="2">
    <source>
        <dbReference type="EMBL" id="KFD61994.1"/>
    </source>
</evidence>
<dbReference type="GO" id="GO:0003924">
    <property type="term" value="F:GTPase activity"/>
    <property type="evidence" value="ECO:0007669"/>
    <property type="project" value="InterPro"/>
</dbReference>
<gene>
    <name evidence="2" type="ORF">M514_13480</name>
</gene>
<dbReference type="InterPro" id="IPR050055">
    <property type="entry name" value="EF-Tu_GTPase"/>
</dbReference>
<dbReference type="InterPro" id="IPR027417">
    <property type="entry name" value="P-loop_NTPase"/>
</dbReference>
<evidence type="ECO:0000259" key="1">
    <source>
        <dbReference type="Pfam" id="PF00009"/>
    </source>
</evidence>
<dbReference type="Pfam" id="PF00009">
    <property type="entry name" value="GTP_EFTU"/>
    <property type="match status" value="1"/>
</dbReference>
<protein>
    <recommendedName>
        <fullName evidence="1">Tr-type G domain-containing protein</fullName>
    </recommendedName>
</protein>
<name>A0A085MXP8_9BILA</name>
<dbReference type="GO" id="GO:0005525">
    <property type="term" value="F:GTP binding"/>
    <property type="evidence" value="ECO:0007669"/>
    <property type="project" value="InterPro"/>
</dbReference>
<reference evidence="2" key="1">
    <citation type="journal article" date="2014" name="Nat. Genet.">
        <title>Genome and transcriptome of the porcine whipworm Trichuris suis.</title>
        <authorList>
            <person name="Jex A.R."/>
            <person name="Nejsum P."/>
            <person name="Schwarz E.M."/>
            <person name="Hu L."/>
            <person name="Young N.D."/>
            <person name="Hall R.S."/>
            <person name="Korhonen P.K."/>
            <person name="Liao S."/>
            <person name="Thamsborg S."/>
            <person name="Xia J."/>
            <person name="Xu P."/>
            <person name="Wang S."/>
            <person name="Scheerlinck J.P."/>
            <person name="Hofmann A."/>
            <person name="Sternberg P.W."/>
            <person name="Wang J."/>
            <person name="Gasser R.B."/>
        </authorList>
    </citation>
    <scope>NUCLEOTIDE SEQUENCE [LARGE SCALE GENOMIC DNA]</scope>
    <source>
        <strain evidence="2">DCEP-RM93F</strain>
    </source>
</reference>
<dbReference type="GO" id="GO:0003746">
    <property type="term" value="F:translation elongation factor activity"/>
    <property type="evidence" value="ECO:0007669"/>
    <property type="project" value="TreeGrafter"/>
</dbReference>
<proteinExistence type="predicted"/>
<dbReference type="InterPro" id="IPR000795">
    <property type="entry name" value="T_Tr_GTP-bd_dom"/>
</dbReference>
<dbReference type="AlphaFoldDB" id="A0A085MXP8"/>
<dbReference type="PANTHER" id="PTHR43721:SF9">
    <property type="entry name" value="GTP-BINDING PROTEIN 1"/>
    <property type="match status" value="1"/>
</dbReference>
<sequence>MDSLTMVEGSLVFAYFVTSTKWRVEEPQALVTIYLALTVKMVASLGRVVNKYDTRATNLQWAQICTDSAKVGNLYFMSPSCCTSCLIEVITFIDLAGHEKYLKTTIFGMTGHRPDYCMLLIGGNAGAVGMAKEHLGLALALNLPVFVVVTKIDMCPSNVLERSVKMLTKLLKSPGCRKFPIMVQSASDAVRSAYNFASER</sequence>
<dbReference type="Gene3D" id="3.40.50.300">
    <property type="entry name" value="P-loop containing nucleotide triphosphate hydrolases"/>
    <property type="match status" value="1"/>
</dbReference>
<feature type="domain" description="Tr-type G" evidence="1">
    <location>
        <begin position="89"/>
        <end position="188"/>
    </location>
</feature>
<dbReference type="Proteomes" id="UP000030758">
    <property type="component" value="Unassembled WGS sequence"/>
</dbReference>
<dbReference type="PANTHER" id="PTHR43721">
    <property type="entry name" value="ELONGATION FACTOR TU-RELATED"/>
    <property type="match status" value="1"/>
</dbReference>